<keyword evidence="3" id="KW-0547">Nucleotide-binding</keyword>
<keyword evidence="4" id="KW-0067">ATP-binding</keyword>
<dbReference type="AlphaFoldDB" id="A0A2S5Y9B8"/>
<evidence type="ECO:0000256" key="3">
    <source>
        <dbReference type="ARBA" id="ARBA00022741"/>
    </source>
</evidence>
<evidence type="ECO:0000256" key="6">
    <source>
        <dbReference type="ARBA" id="ARBA00048178"/>
    </source>
</evidence>
<evidence type="ECO:0000256" key="1">
    <source>
        <dbReference type="ARBA" id="ARBA00009104"/>
    </source>
</evidence>
<evidence type="ECO:0000259" key="7">
    <source>
        <dbReference type="Pfam" id="PF06414"/>
    </source>
</evidence>
<dbReference type="Gene3D" id="3.40.50.300">
    <property type="entry name" value="P-loop containing nucleotide triphosphate hydrolases"/>
    <property type="match status" value="1"/>
</dbReference>
<comment type="caution">
    <text evidence="8">The sequence shown here is derived from an EMBL/GenBank/DDBJ whole genome shotgun (WGS) entry which is preliminary data.</text>
</comment>
<organism evidence="8 9">
    <name type="scientific">Rathayibacter toxicus</name>
    <dbReference type="NCBI Taxonomy" id="145458"/>
    <lineage>
        <taxon>Bacteria</taxon>
        <taxon>Bacillati</taxon>
        <taxon>Actinomycetota</taxon>
        <taxon>Actinomycetes</taxon>
        <taxon>Micrococcales</taxon>
        <taxon>Microbacteriaceae</taxon>
        <taxon>Rathayibacter</taxon>
    </lineage>
</organism>
<feature type="domain" description="Zeta toxin" evidence="7">
    <location>
        <begin position="31"/>
        <end position="217"/>
    </location>
</feature>
<comment type="catalytic activity">
    <reaction evidence="6">
        <text>UDP-N-acetyl-alpha-D-glucosamine + ATP = UDP-N-acetyl-alpha-D-glucosamine 3'-phosphate + ADP + H(+)</text>
        <dbReference type="Rhea" id="RHEA:32671"/>
        <dbReference type="ChEBI" id="CHEBI:15378"/>
        <dbReference type="ChEBI" id="CHEBI:30616"/>
        <dbReference type="ChEBI" id="CHEBI:57705"/>
        <dbReference type="ChEBI" id="CHEBI:64353"/>
        <dbReference type="ChEBI" id="CHEBI:456216"/>
        <dbReference type="EC" id="2.7.1.176"/>
    </reaction>
</comment>
<dbReference type="KEGG" id="rtc:APU90_02645"/>
<evidence type="ECO:0000313" key="9">
    <source>
        <dbReference type="Proteomes" id="UP000237966"/>
    </source>
</evidence>
<evidence type="ECO:0000256" key="5">
    <source>
        <dbReference type="ARBA" id="ARBA00032897"/>
    </source>
</evidence>
<protein>
    <recommendedName>
        <fullName evidence="5">UDP-N-acetylglucosamine kinase</fullName>
        <ecNumber evidence="2">2.7.1.176</ecNumber>
    </recommendedName>
    <alternativeName>
        <fullName evidence="5">UDP-N-acetylglucosamine kinase</fullName>
    </alternativeName>
</protein>
<dbReference type="EMBL" id="PSWU01000004">
    <property type="protein sequence ID" value="PPI16492.1"/>
    <property type="molecule type" value="Genomic_DNA"/>
</dbReference>
<dbReference type="Pfam" id="PF06414">
    <property type="entry name" value="Zeta_toxin"/>
    <property type="match status" value="1"/>
</dbReference>
<evidence type="ECO:0000313" key="8">
    <source>
        <dbReference type="EMBL" id="PPI16492.1"/>
    </source>
</evidence>
<dbReference type="SUPFAM" id="SSF52540">
    <property type="entry name" value="P-loop containing nucleoside triphosphate hydrolases"/>
    <property type="match status" value="1"/>
</dbReference>
<comment type="similarity">
    <text evidence="1">Belongs to the zeta toxin family.</text>
</comment>
<dbReference type="GO" id="GO:0016301">
    <property type="term" value="F:kinase activity"/>
    <property type="evidence" value="ECO:0007669"/>
    <property type="project" value="InterPro"/>
</dbReference>
<dbReference type="Proteomes" id="UP000237966">
    <property type="component" value="Unassembled WGS sequence"/>
</dbReference>
<sequence length="315" mass="34722">MIDESRYELTDTELLRIFRAKIAPLLFEDAMSSTQPVAILIGGQPGAGKTRASEEVLLEYVETRPLPLGVDELRVFHPDYFRLLAEDPANMTRATNTTVGEWMRMAIAHARRNQYSVLIEGTFRRPEVTIAEAEAFHHTGYRTRVVALSVPAAVSRNSILHRAVTDAARGGDGRWTPLDAHERGFIGTPQTIAAAEKCDAVDQITIYNRAGQTLYDKHRPPNGGRLEGAAHAVEIGRLKPPLPTLARVWLDEFHDDLAHARRAGLIQVDMLPLLDQLVDDAHTMAGHAFANRAGSGYTDALERIAIERKGLATPG</sequence>
<proteinExistence type="inferred from homology"/>
<accession>A0A2S5Y9B8</accession>
<dbReference type="InterPro" id="IPR027417">
    <property type="entry name" value="P-loop_NTPase"/>
</dbReference>
<evidence type="ECO:0000256" key="2">
    <source>
        <dbReference type="ARBA" id="ARBA00011963"/>
    </source>
</evidence>
<dbReference type="GeneID" id="93667599"/>
<dbReference type="GO" id="GO:0005524">
    <property type="term" value="F:ATP binding"/>
    <property type="evidence" value="ECO:0007669"/>
    <property type="project" value="UniProtKB-KW"/>
</dbReference>
<name>A0A2S5Y9B8_9MICO</name>
<dbReference type="InterPro" id="IPR010488">
    <property type="entry name" value="Zeta_toxin_domain"/>
</dbReference>
<gene>
    <name evidence="8" type="ORF">C5C51_03615</name>
</gene>
<dbReference type="RefSeq" id="WP_027692401.1">
    <property type="nucleotide sequence ID" value="NZ_CP010848.1"/>
</dbReference>
<reference evidence="8 9" key="1">
    <citation type="submission" date="2018-02" db="EMBL/GenBank/DDBJ databases">
        <title>Bacteriophage NCPPB3778 and a type I-E CRISPR drive the evolution of the US Biological Select Agent, Rathayibacter toxicus.</title>
        <authorList>
            <person name="Davis E.W.II."/>
            <person name="Tabima J.F."/>
            <person name="Weisberg A.J."/>
            <person name="Lopes L.D."/>
            <person name="Wiseman M.S."/>
            <person name="Wiseman M.S."/>
            <person name="Pupko T."/>
            <person name="Belcher M.S."/>
            <person name="Sechler A.J."/>
            <person name="Tancos M.A."/>
            <person name="Schroeder B.K."/>
            <person name="Murray T.D."/>
            <person name="Luster D.G."/>
            <person name="Schneider W.L."/>
            <person name="Rogers E."/>
            <person name="Andreote F.D."/>
            <person name="Grunwald N.J."/>
            <person name="Putnam M.L."/>
            <person name="Chang J.H."/>
        </authorList>
    </citation>
    <scope>NUCLEOTIDE SEQUENCE [LARGE SCALE GENOMIC DNA]</scope>
    <source>
        <strain evidence="8 9">FH99</strain>
    </source>
</reference>
<dbReference type="OrthoDB" id="9792687at2"/>
<evidence type="ECO:0000256" key="4">
    <source>
        <dbReference type="ARBA" id="ARBA00022840"/>
    </source>
</evidence>
<dbReference type="EC" id="2.7.1.176" evidence="2"/>